<organism evidence="2 3">
    <name type="scientific">Panagrolaimus superbus</name>
    <dbReference type="NCBI Taxonomy" id="310955"/>
    <lineage>
        <taxon>Eukaryota</taxon>
        <taxon>Metazoa</taxon>
        <taxon>Ecdysozoa</taxon>
        <taxon>Nematoda</taxon>
        <taxon>Chromadorea</taxon>
        <taxon>Rhabditida</taxon>
        <taxon>Tylenchina</taxon>
        <taxon>Panagrolaimomorpha</taxon>
        <taxon>Panagrolaimoidea</taxon>
        <taxon>Panagrolaimidae</taxon>
        <taxon>Panagrolaimus</taxon>
    </lineage>
</organism>
<accession>A0A914YVF6</accession>
<dbReference type="Proteomes" id="UP000887577">
    <property type="component" value="Unplaced"/>
</dbReference>
<dbReference type="AlphaFoldDB" id="A0A914YVF6"/>
<evidence type="ECO:0000256" key="1">
    <source>
        <dbReference type="SAM" id="MobiDB-lite"/>
    </source>
</evidence>
<feature type="compositionally biased region" description="Polar residues" evidence="1">
    <location>
        <begin position="58"/>
        <end position="68"/>
    </location>
</feature>
<reference evidence="3" key="1">
    <citation type="submission" date="2022-11" db="UniProtKB">
        <authorList>
            <consortium name="WormBaseParasite"/>
        </authorList>
    </citation>
    <scope>IDENTIFICATION</scope>
</reference>
<proteinExistence type="predicted"/>
<protein>
    <submittedName>
        <fullName evidence="3">Uncharacterized protein</fullName>
    </submittedName>
</protein>
<keyword evidence="2" id="KW-1185">Reference proteome</keyword>
<feature type="region of interest" description="Disordered" evidence="1">
    <location>
        <begin position="20"/>
        <end position="40"/>
    </location>
</feature>
<evidence type="ECO:0000313" key="3">
    <source>
        <dbReference type="WBParaSite" id="PSU_v2.g4120.t1"/>
    </source>
</evidence>
<sequence>MKNEKINVIKKWKNIKQTFTDSDTSVSENPFEFPRQQENQNIEPEVMQFRASQALLNPNLSHTPSKNYSRGGASAAAAQRGRQNRFSSKESHSDIREQHTCKGDILNTPPIDETSSVDNKDKNCEQRYCSCGV</sequence>
<feature type="region of interest" description="Disordered" evidence="1">
    <location>
        <begin position="58"/>
        <end position="119"/>
    </location>
</feature>
<feature type="compositionally biased region" description="Basic and acidic residues" evidence="1">
    <location>
        <begin position="87"/>
        <end position="102"/>
    </location>
</feature>
<name>A0A914YVF6_9BILA</name>
<feature type="compositionally biased region" description="Low complexity" evidence="1">
    <location>
        <begin position="69"/>
        <end position="81"/>
    </location>
</feature>
<evidence type="ECO:0000313" key="2">
    <source>
        <dbReference type="Proteomes" id="UP000887577"/>
    </source>
</evidence>
<dbReference type="WBParaSite" id="PSU_v2.g4120.t1">
    <property type="protein sequence ID" value="PSU_v2.g4120.t1"/>
    <property type="gene ID" value="PSU_v2.g4120"/>
</dbReference>